<dbReference type="AlphaFoldDB" id="A0A7G2CKU1"/>
<keyword evidence="1" id="KW-0175">Coiled coil</keyword>
<name>A0A7G2CKU1_9TRYP</name>
<evidence type="ECO:0000256" key="2">
    <source>
        <dbReference type="SAM" id="MobiDB-lite"/>
    </source>
</evidence>
<evidence type="ECO:0000313" key="3">
    <source>
        <dbReference type="EMBL" id="CAD2220039.1"/>
    </source>
</evidence>
<feature type="region of interest" description="Disordered" evidence="2">
    <location>
        <begin position="250"/>
        <end position="310"/>
    </location>
</feature>
<dbReference type="VEuPathDB" id="TriTrypDB:ADEAN_000755300"/>
<organism evidence="3 4">
    <name type="scientific">Angomonas deanei</name>
    <dbReference type="NCBI Taxonomy" id="59799"/>
    <lineage>
        <taxon>Eukaryota</taxon>
        <taxon>Discoba</taxon>
        <taxon>Euglenozoa</taxon>
        <taxon>Kinetoplastea</taxon>
        <taxon>Metakinetoplastina</taxon>
        <taxon>Trypanosomatida</taxon>
        <taxon>Trypanosomatidae</taxon>
        <taxon>Strigomonadinae</taxon>
        <taxon>Angomonas</taxon>
    </lineage>
</organism>
<keyword evidence="4" id="KW-1185">Reference proteome</keyword>
<protein>
    <submittedName>
        <fullName evidence="3">Uncharacterized protein</fullName>
    </submittedName>
</protein>
<dbReference type="EMBL" id="LR877160">
    <property type="protein sequence ID" value="CAD2220039.1"/>
    <property type="molecule type" value="Genomic_DNA"/>
</dbReference>
<proteinExistence type="predicted"/>
<feature type="compositionally biased region" description="Basic and acidic residues" evidence="2">
    <location>
        <begin position="291"/>
        <end position="310"/>
    </location>
</feature>
<feature type="coiled-coil region" evidence="1">
    <location>
        <begin position="4"/>
        <end position="97"/>
    </location>
</feature>
<sequence>MTTVEELQNICVQLTDRVEALEEEKSSSDLRLVMVQEERDALQSERDALVLELSVATRQSEAVPRLQKEVEEYQQTLSSLQAQLERAEQTKSSVEETNNGMAAVIADHHSSIDAMRTREEAAHAKAVECRLAVVRLEERAAQLEALLEESESQREREAEKYKAYYFQQERHCEQLEALLKKREAQATSPAVTVPLLERIAQLEALVEERTGVEDDPSSDDEEVCQLSLTEATPDTLDSLRGERDFLRGRLAEMKARMRQMKRQTSAPLTHPAPQESDEEPEVSAVPSPPSEHPKERKEPKKKDRLPWGRK</sequence>
<reference evidence="3 4" key="1">
    <citation type="submission" date="2020-08" db="EMBL/GenBank/DDBJ databases">
        <authorList>
            <person name="Newling K."/>
            <person name="Davey J."/>
            <person name="Forrester S."/>
        </authorList>
    </citation>
    <scope>NUCLEOTIDE SEQUENCE [LARGE SCALE GENOMIC DNA]</scope>
    <source>
        <strain evidence="4">Crithidia deanei Carvalho (ATCC PRA-265)</strain>
    </source>
</reference>
<evidence type="ECO:0000256" key="1">
    <source>
        <dbReference type="SAM" id="Coils"/>
    </source>
</evidence>
<evidence type="ECO:0000313" key="4">
    <source>
        <dbReference type="Proteomes" id="UP000515908"/>
    </source>
</evidence>
<dbReference type="Proteomes" id="UP000515908">
    <property type="component" value="Chromosome 16"/>
</dbReference>
<gene>
    <name evidence="3" type="ORF">ADEAN_000755300</name>
</gene>
<accession>A0A7G2CKU1</accession>
<feature type="coiled-coil region" evidence="1">
    <location>
        <begin position="126"/>
        <end position="160"/>
    </location>
</feature>